<organism evidence="1 2">
    <name type="scientific">Nezara viridula</name>
    <name type="common">Southern green stink bug</name>
    <name type="synonym">Cimex viridulus</name>
    <dbReference type="NCBI Taxonomy" id="85310"/>
    <lineage>
        <taxon>Eukaryota</taxon>
        <taxon>Metazoa</taxon>
        <taxon>Ecdysozoa</taxon>
        <taxon>Arthropoda</taxon>
        <taxon>Hexapoda</taxon>
        <taxon>Insecta</taxon>
        <taxon>Pterygota</taxon>
        <taxon>Neoptera</taxon>
        <taxon>Paraneoptera</taxon>
        <taxon>Hemiptera</taxon>
        <taxon>Heteroptera</taxon>
        <taxon>Panheteroptera</taxon>
        <taxon>Pentatomomorpha</taxon>
        <taxon>Pentatomoidea</taxon>
        <taxon>Pentatomidae</taxon>
        <taxon>Pentatominae</taxon>
        <taxon>Nezara</taxon>
    </lineage>
</organism>
<evidence type="ECO:0000313" key="2">
    <source>
        <dbReference type="Proteomes" id="UP001152798"/>
    </source>
</evidence>
<gene>
    <name evidence="1" type="ORF">NEZAVI_LOCUS15861</name>
</gene>
<dbReference type="EMBL" id="OV725083">
    <property type="protein sequence ID" value="CAH1408305.1"/>
    <property type="molecule type" value="Genomic_DNA"/>
</dbReference>
<reference evidence="1" key="1">
    <citation type="submission" date="2022-01" db="EMBL/GenBank/DDBJ databases">
        <authorList>
            <person name="King R."/>
        </authorList>
    </citation>
    <scope>NUCLEOTIDE SEQUENCE</scope>
</reference>
<accession>A0A9P0HV19</accession>
<keyword evidence="2" id="KW-1185">Reference proteome</keyword>
<name>A0A9P0HV19_NEZVI</name>
<dbReference type="AlphaFoldDB" id="A0A9P0HV19"/>
<sequence length="112" mass="12787">MVTYVLTLEQLTVDKTATRWRPHADISEAKEQYRGYYCRKGRYYYRKRGVVTRSGGKNLILCKAVTAAILDPGMDRPSLRHYPLQPPAPVGVMESSTPFFVPLQKVKEPGRN</sequence>
<evidence type="ECO:0000313" key="1">
    <source>
        <dbReference type="EMBL" id="CAH1408305.1"/>
    </source>
</evidence>
<dbReference type="Proteomes" id="UP001152798">
    <property type="component" value="Chromosome 7"/>
</dbReference>
<proteinExistence type="predicted"/>
<protein>
    <submittedName>
        <fullName evidence="1">Uncharacterized protein</fullName>
    </submittedName>
</protein>